<dbReference type="PIRSF" id="PIRSF000390">
    <property type="entry name" value="PLP_StrS"/>
    <property type="match status" value="1"/>
</dbReference>
<evidence type="ECO:0000256" key="3">
    <source>
        <dbReference type="PIRSR" id="PIRSR000390-1"/>
    </source>
</evidence>
<feature type="modified residue" description="N6-(pyridoxal phosphate)lysine" evidence="4">
    <location>
        <position position="186"/>
    </location>
</feature>
<keyword evidence="6" id="KW-0032">Aminotransferase</keyword>
<dbReference type="SUPFAM" id="SSF53383">
    <property type="entry name" value="PLP-dependent transferases"/>
    <property type="match status" value="1"/>
</dbReference>
<accession>A0A0A2C5Y0</accession>
<protein>
    <submittedName>
        <fullName evidence="6">DegT/DnrJ/EryC1/StrS aminotransferase family enzyme</fullName>
    </submittedName>
</protein>
<evidence type="ECO:0000313" key="7">
    <source>
        <dbReference type="Proteomes" id="UP000030392"/>
    </source>
</evidence>
<dbReference type="EMBL" id="JNAX01000012">
    <property type="protein sequence ID" value="KGG20305.1"/>
    <property type="molecule type" value="Genomic_DNA"/>
</dbReference>
<dbReference type="GO" id="GO:0030170">
    <property type="term" value="F:pyridoxal phosphate binding"/>
    <property type="evidence" value="ECO:0007669"/>
    <property type="project" value="TreeGrafter"/>
</dbReference>
<dbReference type="AlphaFoldDB" id="A0A0A2C5Y0"/>
<evidence type="ECO:0000256" key="2">
    <source>
        <dbReference type="ARBA" id="ARBA00037999"/>
    </source>
</evidence>
<gene>
    <name evidence="6" type="ORF">EV03_1267</name>
</gene>
<dbReference type="FunFam" id="3.40.640.10:FF:000089">
    <property type="entry name" value="Aminotransferase, DegT/DnrJ/EryC1/StrS family"/>
    <property type="match status" value="1"/>
</dbReference>
<dbReference type="RefSeq" id="WP_036906239.1">
    <property type="nucleotide sequence ID" value="NZ_CP138967.1"/>
</dbReference>
<dbReference type="InterPro" id="IPR015421">
    <property type="entry name" value="PyrdxlP-dep_Trfase_major"/>
</dbReference>
<dbReference type="CDD" id="cd00616">
    <property type="entry name" value="AHBA_syn"/>
    <property type="match status" value="1"/>
</dbReference>
<evidence type="ECO:0000256" key="5">
    <source>
        <dbReference type="RuleBase" id="RU004508"/>
    </source>
</evidence>
<evidence type="ECO:0000313" key="6">
    <source>
        <dbReference type="EMBL" id="KGG20305.1"/>
    </source>
</evidence>
<name>A0A0A2C5Y0_PROMR</name>
<dbReference type="Gene3D" id="3.40.640.10">
    <property type="entry name" value="Type I PLP-dependent aspartate aminotransferase-like (Major domain)"/>
    <property type="match status" value="1"/>
</dbReference>
<dbReference type="Pfam" id="PF01041">
    <property type="entry name" value="DegT_DnrJ_EryC1"/>
    <property type="match status" value="1"/>
</dbReference>
<comment type="caution">
    <text evidence="6">The sequence shown here is derived from an EMBL/GenBank/DDBJ whole genome shotgun (WGS) entry which is preliminary data.</text>
</comment>
<dbReference type="Gene3D" id="3.90.1150.10">
    <property type="entry name" value="Aspartate Aminotransferase, domain 1"/>
    <property type="match status" value="1"/>
</dbReference>
<dbReference type="InterPro" id="IPR015422">
    <property type="entry name" value="PyrdxlP-dep_Trfase_small"/>
</dbReference>
<evidence type="ECO:0000256" key="4">
    <source>
        <dbReference type="PIRSR" id="PIRSR000390-2"/>
    </source>
</evidence>
<keyword evidence="6" id="KW-0808">Transferase</keyword>
<dbReference type="GO" id="GO:0008483">
    <property type="term" value="F:transaminase activity"/>
    <property type="evidence" value="ECO:0007669"/>
    <property type="project" value="UniProtKB-KW"/>
</dbReference>
<keyword evidence="1 4" id="KW-0663">Pyridoxal phosphate</keyword>
<feature type="active site" description="Proton acceptor" evidence="3">
    <location>
        <position position="186"/>
    </location>
</feature>
<evidence type="ECO:0000256" key="1">
    <source>
        <dbReference type="ARBA" id="ARBA00022898"/>
    </source>
</evidence>
<dbReference type="PANTHER" id="PTHR30244">
    <property type="entry name" value="TRANSAMINASE"/>
    <property type="match status" value="1"/>
</dbReference>
<dbReference type="PANTHER" id="PTHR30244:SF36">
    <property type="entry name" value="3-OXO-GLUCOSE-6-PHOSPHATE:GLUTAMATE AMINOTRANSFERASE"/>
    <property type="match status" value="1"/>
</dbReference>
<dbReference type="Proteomes" id="UP000030392">
    <property type="component" value="Unassembled WGS sequence"/>
</dbReference>
<dbReference type="GO" id="GO:0000271">
    <property type="term" value="P:polysaccharide biosynthetic process"/>
    <property type="evidence" value="ECO:0007669"/>
    <property type="project" value="TreeGrafter"/>
</dbReference>
<proteinExistence type="inferred from homology"/>
<dbReference type="InterPro" id="IPR015424">
    <property type="entry name" value="PyrdxlP-dep_Trfase"/>
</dbReference>
<sequence length="389" mass="43258">MQIPPFSLEAQISEIGDEIEEALIKVFRSGKYIGGEEVASFEKAFALAIETSYSVSCNSGTDALILALRALKIGQGDEVITSSFSFFATAEAITSVGARPVFVDIDSKNYLMDLDLIEKAITPRTKAILPVHLFGHPLDMDKIMAIAESNNLKVVEDCAQAAGAYWRGKPVGSYGDIGCFSFFPTKNLGAAGDGGAITTNDFDLAKTIRELAIHGMPKRYFHTNIGYNSRLDSLQAAILNVKLIRLNKWIEQRKEIAINYINQLSAIDSIALPSNTFVNNSGHSWNQFVIRIMDNSFIENIKSNSDDVFDNLNRDLFKTELHRLGVNTIIYYPIPIHLQPAYKNLEYKEGSLPVTEKVCSQVISLPIFPELKSIQQSYVIDKIKELFKK</sequence>
<organism evidence="6 7">
    <name type="scientific">Prochlorococcus marinus str. PAC1</name>
    <dbReference type="NCBI Taxonomy" id="59924"/>
    <lineage>
        <taxon>Bacteria</taxon>
        <taxon>Bacillati</taxon>
        <taxon>Cyanobacteriota</taxon>
        <taxon>Cyanophyceae</taxon>
        <taxon>Synechococcales</taxon>
        <taxon>Prochlorococcaceae</taxon>
        <taxon>Prochlorococcus</taxon>
    </lineage>
</organism>
<reference evidence="7" key="1">
    <citation type="journal article" date="2014" name="Sci. Data">
        <title>Genomes of diverse isolates of the marine cyanobacterium Prochlorococcus.</title>
        <authorList>
            <person name="Biller S."/>
            <person name="Berube P."/>
            <person name="Thompson J."/>
            <person name="Kelly L."/>
            <person name="Roggensack S."/>
            <person name="Awad L."/>
            <person name="Roache-Johnson K."/>
            <person name="Ding H."/>
            <person name="Giovannoni S.J."/>
            <person name="Moore L.R."/>
            <person name="Chisholm S.W."/>
        </authorList>
    </citation>
    <scope>NUCLEOTIDE SEQUENCE [LARGE SCALE GENOMIC DNA]</scope>
    <source>
        <strain evidence="7">PAC1</strain>
    </source>
</reference>
<comment type="similarity">
    <text evidence="2 5">Belongs to the DegT/DnrJ/EryC1 family.</text>
</comment>
<dbReference type="InterPro" id="IPR000653">
    <property type="entry name" value="DegT/StrS_aminotransferase"/>
</dbReference>